<accession>A0AAP2ZAY6</accession>
<dbReference type="PROSITE" id="PS50112">
    <property type="entry name" value="PAS"/>
    <property type="match status" value="3"/>
</dbReference>
<dbReference type="EMBL" id="JAOPJZ010000023">
    <property type="protein sequence ID" value="MCU4753862.1"/>
    <property type="molecule type" value="Genomic_DNA"/>
</dbReference>
<evidence type="ECO:0000259" key="5">
    <source>
        <dbReference type="PROSITE" id="PS50112"/>
    </source>
</evidence>
<dbReference type="AlphaFoldDB" id="A0AAP2ZAY6"/>
<evidence type="ECO:0000256" key="1">
    <source>
        <dbReference type="ARBA" id="ARBA00023015"/>
    </source>
</evidence>
<name>A0AAP2ZAY6_9EURY</name>
<keyword evidence="3" id="KW-0175">Coiled coil</keyword>
<feature type="domain" description="PAS" evidence="5">
    <location>
        <begin position="391"/>
        <end position="457"/>
    </location>
</feature>
<evidence type="ECO:0000256" key="3">
    <source>
        <dbReference type="SAM" id="Coils"/>
    </source>
</evidence>
<dbReference type="InterPro" id="IPR000014">
    <property type="entry name" value="PAS"/>
</dbReference>
<dbReference type="SUPFAM" id="SSF55781">
    <property type="entry name" value="GAF domain-like"/>
    <property type="match status" value="2"/>
</dbReference>
<evidence type="ECO:0000313" key="7">
    <source>
        <dbReference type="Proteomes" id="UP001321047"/>
    </source>
</evidence>
<evidence type="ECO:0000313" key="6">
    <source>
        <dbReference type="EMBL" id="MCU4753862.1"/>
    </source>
</evidence>
<dbReference type="InterPro" id="IPR003018">
    <property type="entry name" value="GAF"/>
</dbReference>
<gene>
    <name evidence="6" type="ORF">OB919_18065</name>
</gene>
<keyword evidence="2" id="KW-0804">Transcription</keyword>
<protein>
    <submittedName>
        <fullName evidence="6">PAS domain S-box protein</fullName>
    </submittedName>
</protein>
<reference evidence="6 7" key="1">
    <citation type="submission" date="2022-09" db="EMBL/GenBank/DDBJ databases">
        <title>Enrichment on poylsaccharides allowed isolation of novel metabolic and taxonomic groups of Haloarchaea.</title>
        <authorList>
            <person name="Sorokin D.Y."/>
            <person name="Elcheninov A.G."/>
            <person name="Khizhniak T.V."/>
            <person name="Kolganova T.V."/>
            <person name="Kublanov I.V."/>
        </authorList>
    </citation>
    <scope>NUCLEOTIDE SEQUENCE [LARGE SCALE GENOMIC DNA]</scope>
    <source>
        <strain evidence="6 7">AArc-curdl1</strain>
    </source>
</reference>
<evidence type="ECO:0000256" key="2">
    <source>
        <dbReference type="ARBA" id="ARBA00023163"/>
    </source>
</evidence>
<feature type="region of interest" description="Disordered" evidence="4">
    <location>
        <begin position="69"/>
        <end position="110"/>
    </location>
</feature>
<evidence type="ECO:0000256" key="4">
    <source>
        <dbReference type="SAM" id="MobiDB-lite"/>
    </source>
</evidence>
<organism evidence="6 7">
    <name type="scientific">Natronosalvus hydrolyticus</name>
    <dbReference type="NCBI Taxonomy" id="2979988"/>
    <lineage>
        <taxon>Archaea</taxon>
        <taxon>Methanobacteriati</taxon>
        <taxon>Methanobacteriota</taxon>
        <taxon>Stenosarchaea group</taxon>
        <taxon>Halobacteria</taxon>
        <taxon>Halobacteriales</taxon>
        <taxon>Natrialbaceae</taxon>
        <taxon>Natronosalvus</taxon>
    </lineage>
</organism>
<dbReference type="InterPro" id="IPR013656">
    <property type="entry name" value="PAS_4"/>
</dbReference>
<dbReference type="Pfam" id="PF13185">
    <property type="entry name" value="GAF_2"/>
    <property type="match status" value="2"/>
</dbReference>
<dbReference type="InterPro" id="IPR031803">
    <property type="entry name" value="BAT_GAF/HTH-assoc"/>
</dbReference>
<dbReference type="InterPro" id="IPR035965">
    <property type="entry name" value="PAS-like_dom_sf"/>
</dbReference>
<keyword evidence="1" id="KW-0805">Transcription regulation</keyword>
<dbReference type="Proteomes" id="UP001321047">
    <property type="component" value="Unassembled WGS sequence"/>
</dbReference>
<feature type="compositionally biased region" description="Polar residues" evidence="4">
    <location>
        <begin position="92"/>
        <end position="101"/>
    </location>
</feature>
<dbReference type="PANTHER" id="PTHR34236:SF1">
    <property type="entry name" value="DIMETHYL SULFOXIDE REDUCTASE TRANSCRIPTIONAL ACTIVATOR"/>
    <property type="match status" value="1"/>
</dbReference>
<dbReference type="SUPFAM" id="SSF55785">
    <property type="entry name" value="PYP-like sensor domain (PAS domain)"/>
    <property type="match status" value="3"/>
</dbReference>
<dbReference type="SMART" id="SM00091">
    <property type="entry name" value="PAS"/>
    <property type="match status" value="3"/>
</dbReference>
<feature type="compositionally biased region" description="Low complexity" evidence="4">
    <location>
        <begin position="75"/>
        <end position="91"/>
    </location>
</feature>
<dbReference type="Pfam" id="PF15915">
    <property type="entry name" value="BAT"/>
    <property type="match status" value="1"/>
</dbReference>
<dbReference type="Gene3D" id="3.30.450.20">
    <property type="entry name" value="PAS domain"/>
    <property type="match status" value="3"/>
</dbReference>
<dbReference type="InterPro" id="IPR007050">
    <property type="entry name" value="HTH_bacterioopsin"/>
</dbReference>
<feature type="domain" description="PAS" evidence="5">
    <location>
        <begin position="274"/>
        <end position="322"/>
    </location>
</feature>
<dbReference type="Pfam" id="PF08448">
    <property type="entry name" value="PAS_4"/>
    <property type="match status" value="2"/>
</dbReference>
<dbReference type="InterPro" id="IPR029016">
    <property type="entry name" value="GAF-like_dom_sf"/>
</dbReference>
<proteinExistence type="predicted"/>
<feature type="domain" description="PAS" evidence="5">
    <location>
        <begin position="154"/>
        <end position="224"/>
    </location>
</feature>
<keyword evidence="7" id="KW-1185">Reference proteome</keyword>
<sequence>MHRTTDHDSSTVLLTGRADWVHSVGERLEEAFEVVGPVTSVADVELEAIDCVLTDDCKEAQLTDAPVVVGPSADTVNSSESTSTVGEEGLSPSTNGGSTSGEPREASSTHLEAALEAGAADVVQQATLEQTQLLVHRLESVIDQARSGRELEARESWYQTLIENSPALFFVLDTDRRHTFTGPSVKHVAGYDPESLLGEQIDDCIHEADRETFRETFETVLEGEVDTSESCEYRFKHGDGSWRVHEAIVTNQLAHPAVDGVVVSVRDITAYRHVERELTKSFERVTDAFISLDSTGRFTYLNKRAELFFQTPREELLGRSIFKSIPGLDDSAFTEAALTSYETQEQQTVEQYYEPFDRWVEARIFPSESGLSIYFSDVTDRVEREQALVERSERLQVIVENAPVVLFSLDENGVFTLSEGSALERIGLEPGEVVGESATAVFADHPEIVEDIETALDGHEVHVFREVGGRVFETWYRPVVTGSTLDRVIGIGIDVTEREQYEETLNTLYEATEHLLTVESKAAACEYVTDVAADVLDLSNVVVYQYDERENELAPAAYTTGLLTQFGTPPRFAPGEGTTWDVFLDGETVVRTDDPALERLYDDATVRSGLWIPLGEHGVLVAHSSESDSFDENTVELAKAFGATAETALDRIGRTQRLHEREQELKRQNEHLERLNDASQLREDIESLLLRANSRAEIEEGVCDRLLEIDGCAYAWIGEPDPGGNEVISRHAAGVGRDYLEQVTVTALDDEAAEPAGRAVRSRTPISVPAVAEDLRQGAWRSAALSRDFQSVHAVPIVYDDFLYGVVTLYSTERNGFDEPTRTTLAELGETIAYAIDSVQRKQALLGEGITEIELETAPDPTLMAVAELAGAPLEIDGIIPQEDGSTTVFATVSASLTGDTLADSDATGTIISRDSSQTVVQLAISGPFLTPVIQTYGGTLRSCTVDPESGTRATLEVPKSVDVREVLTDLNRRGLATTLLARRESPDDHNGHERPMYDTNRASALEELTDRQREVVQTAYHGGYFEWPRVTTGEEVATSLGISAPAFHNHVRTAERKVFRKLFDREH</sequence>
<dbReference type="Pfam" id="PF08447">
    <property type="entry name" value="PAS_3"/>
    <property type="match status" value="1"/>
</dbReference>
<dbReference type="Gene3D" id="3.30.450.40">
    <property type="match status" value="2"/>
</dbReference>
<feature type="coiled-coil region" evidence="3">
    <location>
        <begin position="655"/>
        <end position="682"/>
    </location>
</feature>
<dbReference type="Pfam" id="PF04967">
    <property type="entry name" value="HTH_10"/>
    <property type="match status" value="1"/>
</dbReference>
<dbReference type="PANTHER" id="PTHR34236">
    <property type="entry name" value="DIMETHYL SULFOXIDE REDUCTASE TRANSCRIPTIONAL ACTIVATOR"/>
    <property type="match status" value="1"/>
</dbReference>
<dbReference type="InterPro" id="IPR013655">
    <property type="entry name" value="PAS_fold_3"/>
</dbReference>
<dbReference type="CDD" id="cd00130">
    <property type="entry name" value="PAS"/>
    <property type="match status" value="2"/>
</dbReference>
<dbReference type="NCBIfam" id="TIGR00229">
    <property type="entry name" value="sensory_box"/>
    <property type="match status" value="3"/>
</dbReference>
<comment type="caution">
    <text evidence="6">The sequence shown here is derived from an EMBL/GenBank/DDBJ whole genome shotgun (WGS) entry which is preliminary data.</text>
</comment>
<dbReference type="SMART" id="SM00065">
    <property type="entry name" value="GAF"/>
    <property type="match status" value="2"/>
</dbReference>
<dbReference type="RefSeq" id="WP_342810169.1">
    <property type="nucleotide sequence ID" value="NZ_JAOPJZ010000023.1"/>
</dbReference>